<dbReference type="AlphaFoldDB" id="G0LK41"/>
<organism evidence="1 2">
    <name type="scientific">Haloquadratum walsbyi (strain DSM 16854 / JCM 12705 / C23)</name>
    <dbReference type="NCBI Taxonomy" id="768065"/>
    <lineage>
        <taxon>Archaea</taxon>
        <taxon>Methanobacteriati</taxon>
        <taxon>Methanobacteriota</taxon>
        <taxon>Stenosarchaea group</taxon>
        <taxon>Halobacteria</taxon>
        <taxon>Halobacteriales</taxon>
        <taxon>Haloferacaceae</taxon>
        <taxon>Haloquadratum</taxon>
    </lineage>
</organism>
<protein>
    <submittedName>
        <fullName evidence="1">Uncharacterized protein</fullName>
    </submittedName>
</protein>
<proteinExistence type="predicted"/>
<dbReference type="GeneID" id="12446195"/>
<name>G0LK41_HALWC</name>
<dbReference type="HOGENOM" id="CLU_2461711_0_0_2"/>
<dbReference type="RefSeq" id="WP_014555316.1">
    <property type="nucleotide sequence ID" value="NC_017459.1"/>
</dbReference>
<reference evidence="1 2" key="1">
    <citation type="journal article" date="2011" name="PLoS ONE">
        <title>Haloquadratum walsbyi: limited diversity in a global pond.</title>
        <authorList>
            <person name="Dyall-Smith M."/>
            <person name="Pfeiffer F."/>
            <person name="Klee K."/>
            <person name="Palm P."/>
            <person name="Gross K."/>
            <person name="Schuster S.C."/>
            <person name="Rampp M."/>
            <person name="Oesterhelt D."/>
        </authorList>
    </citation>
    <scope>NUCLEOTIDE SEQUENCE [LARGE SCALE GENOMIC DNA]</scope>
    <source>
        <strain evidence="2">DSM 16854 / JCM 12705 / C23</strain>
    </source>
</reference>
<dbReference type="EMBL" id="FR746099">
    <property type="protein sequence ID" value="CCC39467.1"/>
    <property type="molecule type" value="Genomic_DNA"/>
</dbReference>
<dbReference type="KEGG" id="hwc:Hqrw_1522"/>
<accession>G0LK41</accession>
<gene>
    <name evidence="1" type="ordered locus">Hqrw_1522</name>
</gene>
<evidence type="ECO:0000313" key="1">
    <source>
        <dbReference type="EMBL" id="CCC39467.1"/>
    </source>
</evidence>
<evidence type="ECO:0000313" key="2">
    <source>
        <dbReference type="Proteomes" id="UP000007954"/>
    </source>
</evidence>
<dbReference type="Proteomes" id="UP000007954">
    <property type="component" value="Chromosome"/>
</dbReference>
<sequence length="88" mass="10055">MSDILGAIAGTAVYEKVRIEVQNSRYKITGEYQASEVTYNVPHGCLQIERMDVELEQDSVLILNAPDETFIWIDRIEDNVNITRENPI</sequence>